<dbReference type="EMBL" id="MU117980">
    <property type="protein sequence ID" value="KAF9650890.1"/>
    <property type="molecule type" value="Genomic_DNA"/>
</dbReference>
<protein>
    <submittedName>
        <fullName evidence="1">Asparaginase</fullName>
    </submittedName>
</protein>
<sequence length="373" mass="40409">MVATQEKTPLLSHKPHDGQRFVLVIHGGAGTMSRATSTPERQALYKSALKTALEAGYAVLREGGEAMDAAVAAVTVLEDCPLFNAGKGAVFNTSGKNELESSIMLSKTPAFHPDVPPTRRGFALTLLTRTRNPSHLARALYLSPEIVPHAMLSGHEAESVGEGLGIERVDPSYFFTEQRWKEHRRGLGLPDEPYPPGQSPSKDEPWESLDQMPTGTVGAVALDCRSCIASVTSTGGKTNKMVGRIGDTPQMGSGFWAEEWKEKRLVKKLLNKFRGRRQTRAIGVSGTGDGDYFIRLATCCTIARRVKYTGESIETASKACVEELRRDGGLGGVIVLDESGNYAMPLNCEGMYRGVIEEDGNAKVAIFHDEVLA</sequence>
<reference evidence="1" key="1">
    <citation type="submission" date="2019-10" db="EMBL/GenBank/DDBJ databases">
        <authorList>
            <consortium name="DOE Joint Genome Institute"/>
            <person name="Kuo A."/>
            <person name="Miyauchi S."/>
            <person name="Kiss E."/>
            <person name="Drula E."/>
            <person name="Kohler A."/>
            <person name="Sanchez-Garcia M."/>
            <person name="Andreopoulos B."/>
            <person name="Barry K.W."/>
            <person name="Bonito G."/>
            <person name="Buee M."/>
            <person name="Carver A."/>
            <person name="Chen C."/>
            <person name="Cichocki N."/>
            <person name="Clum A."/>
            <person name="Culley D."/>
            <person name="Crous P.W."/>
            <person name="Fauchery L."/>
            <person name="Girlanda M."/>
            <person name="Hayes R."/>
            <person name="Keri Z."/>
            <person name="Labutti K."/>
            <person name="Lipzen A."/>
            <person name="Lombard V."/>
            <person name="Magnuson J."/>
            <person name="Maillard F."/>
            <person name="Morin E."/>
            <person name="Murat C."/>
            <person name="Nolan M."/>
            <person name="Ohm R."/>
            <person name="Pangilinan J."/>
            <person name="Pereira M."/>
            <person name="Perotto S."/>
            <person name="Peter M."/>
            <person name="Riley R."/>
            <person name="Sitrit Y."/>
            <person name="Stielow B."/>
            <person name="Szollosi G."/>
            <person name="Zifcakova L."/>
            <person name="Stursova M."/>
            <person name="Spatafora J.W."/>
            <person name="Tedersoo L."/>
            <person name="Vaario L.-M."/>
            <person name="Yamada A."/>
            <person name="Yan M."/>
            <person name="Wang P."/>
            <person name="Xu J."/>
            <person name="Bruns T."/>
            <person name="Baldrian P."/>
            <person name="Vilgalys R."/>
            <person name="Henrissat B."/>
            <person name="Grigoriev I.V."/>
            <person name="Hibbett D."/>
            <person name="Nagy L.G."/>
            <person name="Martin F.M."/>
        </authorList>
    </citation>
    <scope>NUCLEOTIDE SEQUENCE</scope>
    <source>
        <strain evidence="1">P2</strain>
    </source>
</reference>
<reference evidence="1" key="2">
    <citation type="journal article" date="2020" name="Nat. Commun.">
        <title>Large-scale genome sequencing of mycorrhizal fungi provides insights into the early evolution of symbiotic traits.</title>
        <authorList>
            <person name="Miyauchi S."/>
            <person name="Kiss E."/>
            <person name="Kuo A."/>
            <person name="Drula E."/>
            <person name="Kohler A."/>
            <person name="Sanchez-Garcia M."/>
            <person name="Morin E."/>
            <person name="Andreopoulos B."/>
            <person name="Barry K.W."/>
            <person name="Bonito G."/>
            <person name="Buee M."/>
            <person name="Carver A."/>
            <person name="Chen C."/>
            <person name="Cichocki N."/>
            <person name="Clum A."/>
            <person name="Culley D."/>
            <person name="Crous P.W."/>
            <person name="Fauchery L."/>
            <person name="Girlanda M."/>
            <person name="Hayes R.D."/>
            <person name="Keri Z."/>
            <person name="LaButti K."/>
            <person name="Lipzen A."/>
            <person name="Lombard V."/>
            <person name="Magnuson J."/>
            <person name="Maillard F."/>
            <person name="Murat C."/>
            <person name="Nolan M."/>
            <person name="Ohm R.A."/>
            <person name="Pangilinan J."/>
            <person name="Pereira M.F."/>
            <person name="Perotto S."/>
            <person name="Peter M."/>
            <person name="Pfister S."/>
            <person name="Riley R."/>
            <person name="Sitrit Y."/>
            <person name="Stielow J.B."/>
            <person name="Szollosi G."/>
            <person name="Zifcakova L."/>
            <person name="Stursova M."/>
            <person name="Spatafora J.W."/>
            <person name="Tedersoo L."/>
            <person name="Vaario L.M."/>
            <person name="Yamada A."/>
            <person name="Yan M."/>
            <person name="Wang P."/>
            <person name="Xu J."/>
            <person name="Bruns T."/>
            <person name="Baldrian P."/>
            <person name="Vilgalys R."/>
            <person name="Dunand C."/>
            <person name="Henrissat B."/>
            <person name="Grigoriev I.V."/>
            <person name="Hibbett D."/>
            <person name="Nagy L.G."/>
            <person name="Martin F.M."/>
        </authorList>
    </citation>
    <scope>NUCLEOTIDE SEQUENCE</scope>
    <source>
        <strain evidence="1">P2</strain>
    </source>
</reference>
<keyword evidence="2" id="KW-1185">Reference proteome</keyword>
<dbReference type="Proteomes" id="UP000886501">
    <property type="component" value="Unassembled WGS sequence"/>
</dbReference>
<proteinExistence type="predicted"/>
<evidence type="ECO:0000313" key="1">
    <source>
        <dbReference type="EMBL" id="KAF9650890.1"/>
    </source>
</evidence>
<name>A0ACB6ZM91_THEGA</name>
<organism evidence="1 2">
    <name type="scientific">Thelephora ganbajun</name>
    <name type="common">Ganba fungus</name>
    <dbReference type="NCBI Taxonomy" id="370292"/>
    <lineage>
        <taxon>Eukaryota</taxon>
        <taxon>Fungi</taxon>
        <taxon>Dikarya</taxon>
        <taxon>Basidiomycota</taxon>
        <taxon>Agaricomycotina</taxon>
        <taxon>Agaricomycetes</taxon>
        <taxon>Thelephorales</taxon>
        <taxon>Thelephoraceae</taxon>
        <taxon>Thelephora</taxon>
    </lineage>
</organism>
<evidence type="ECO:0000313" key="2">
    <source>
        <dbReference type="Proteomes" id="UP000886501"/>
    </source>
</evidence>
<gene>
    <name evidence="1" type="ORF">BDM02DRAFT_3154650</name>
</gene>
<accession>A0ACB6ZM91</accession>
<comment type="caution">
    <text evidence="1">The sequence shown here is derived from an EMBL/GenBank/DDBJ whole genome shotgun (WGS) entry which is preliminary data.</text>
</comment>